<dbReference type="GO" id="GO:0022900">
    <property type="term" value="P:electron transport chain"/>
    <property type="evidence" value="ECO:0007669"/>
    <property type="project" value="InterPro"/>
</dbReference>
<sequence length="141" mass="16822">MNKWLLFVLTAIALPGYCHAEQPETEQRQQLFQQIEGNTERLEDIIDQQDWQQVSTMALKLEQDVILLKKLFPQSSKGEWRSKEKIWHDWENFEHKLTLWSISFKRIATTSQSKNHRQVIKAFDSATLSCRACHMQYRSLW</sequence>
<dbReference type="InterPro" id="IPR002321">
    <property type="entry name" value="Cyt_c_II"/>
</dbReference>
<evidence type="ECO:0000256" key="1">
    <source>
        <dbReference type="SAM" id="SignalP"/>
    </source>
</evidence>
<dbReference type="SUPFAM" id="SSF47175">
    <property type="entry name" value="Cytochromes"/>
    <property type="match status" value="1"/>
</dbReference>
<feature type="signal peptide" evidence="1">
    <location>
        <begin position="1"/>
        <end position="20"/>
    </location>
</feature>
<dbReference type="AlphaFoldDB" id="A0AAE9YYD5"/>
<proteinExistence type="predicted"/>
<reference evidence="2 3" key="2">
    <citation type="journal article" date="2022" name="Mar. Drugs">
        <title>Bioassay-Guided Fractionation Leads to the Detection of Cholic Acid Generated by the Rare Thalassomonas sp.</title>
        <authorList>
            <person name="Pheiffer F."/>
            <person name="Schneider Y.K."/>
            <person name="Hansen E.H."/>
            <person name="Andersen J.H."/>
            <person name="Isaksson J."/>
            <person name="Busche T."/>
            <person name="R C."/>
            <person name="Kalinowski J."/>
            <person name="Zyl L.V."/>
            <person name="Trindade M."/>
        </authorList>
    </citation>
    <scope>NUCLEOTIDE SEQUENCE [LARGE SCALE GENOMIC DNA]</scope>
    <source>
        <strain evidence="2 3">A5K-106</strain>
    </source>
</reference>
<dbReference type="GO" id="GO:0005506">
    <property type="term" value="F:iron ion binding"/>
    <property type="evidence" value="ECO:0007669"/>
    <property type="project" value="InterPro"/>
</dbReference>
<keyword evidence="3" id="KW-1185">Reference proteome</keyword>
<dbReference type="GO" id="GO:0020037">
    <property type="term" value="F:heme binding"/>
    <property type="evidence" value="ECO:0007669"/>
    <property type="project" value="InterPro"/>
</dbReference>
<name>A0AAE9YYD5_9GAMM</name>
<dbReference type="RefSeq" id="WP_044835616.1">
    <property type="nucleotide sequence ID" value="NZ_CP059736.1"/>
</dbReference>
<feature type="chain" id="PRO_5042074658" evidence="1">
    <location>
        <begin position="21"/>
        <end position="141"/>
    </location>
</feature>
<accession>A0AAE9YYD5</accession>
<dbReference type="PROSITE" id="PS51009">
    <property type="entry name" value="CYTCII"/>
    <property type="match status" value="1"/>
</dbReference>
<keyword evidence="1" id="KW-0732">Signal</keyword>
<dbReference type="EMBL" id="CP059736">
    <property type="protein sequence ID" value="WDE02634.1"/>
    <property type="molecule type" value="Genomic_DNA"/>
</dbReference>
<gene>
    <name evidence="2" type="ORF">SG35_029980</name>
</gene>
<dbReference type="GO" id="GO:0009055">
    <property type="term" value="F:electron transfer activity"/>
    <property type="evidence" value="ECO:0007669"/>
    <property type="project" value="InterPro"/>
</dbReference>
<protein>
    <submittedName>
        <fullName evidence="2">Cytochrome c</fullName>
    </submittedName>
</protein>
<evidence type="ECO:0000313" key="2">
    <source>
        <dbReference type="EMBL" id="WDE02634.1"/>
    </source>
</evidence>
<organism evidence="2 3">
    <name type="scientific">Thalassomonas actiniarum</name>
    <dbReference type="NCBI Taxonomy" id="485447"/>
    <lineage>
        <taxon>Bacteria</taxon>
        <taxon>Pseudomonadati</taxon>
        <taxon>Pseudomonadota</taxon>
        <taxon>Gammaproteobacteria</taxon>
        <taxon>Alteromonadales</taxon>
        <taxon>Colwelliaceae</taxon>
        <taxon>Thalassomonas</taxon>
    </lineage>
</organism>
<dbReference type="Gene3D" id="1.20.120.10">
    <property type="entry name" value="Cytochrome c/b562"/>
    <property type="match status" value="1"/>
</dbReference>
<evidence type="ECO:0000313" key="3">
    <source>
        <dbReference type="Proteomes" id="UP000032568"/>
    </source>
</evidence>
<reference evidence="2 3" key="1">
    <citation type="journal article" date="2015" name="Genome Announc.">
        <title>Draft Genome Sequences of Marine Isolates of Thalassomonas viridans and Thalassomonas actiniarum.</title>
        <authorList>
            <person name="Olonade I."/>
            <person name="van Zyl L.J."/>
            <person name="Trindade M."/>
        </authorList>
    </citation>
    <scope>NUCLEOTIDE SEQUENCE [LARGE SCALE GENOMIC DNA]</scope>
    <source>
        <strain evidence="2 3">A5K-106</strain>
    </source>
</reference>
<dbReference type="Proteomes" id="UP000032568">
    <property type="component" value="Chromosome pTact"/>
</dbReference>
<dbReference type="InterPro" id="IPR010980">
    <property type="entry name" value="Cyt_c/b562"/>
</dbReference>
<dbReference type="KEGG" id="tact:SG35_029980"/>
<dbReference type="Pfam" id="PF01322">
    <property type="entry name" value="Cytochrom_C_2"/>
    <property type="match status" value="1"/>
</dbReference>